<keyword evidence="10" id="KW-0547">Nucleotide-binding</keyword>
<evidence type="ECO:0000259" key="21">
    <source>
        <dbReference type="PROSITE" id="PS50927"/>
    </source>
</evidence>
<evidence type="ECO:0000256" key="7">
    <source>
        <dbReference type="ARBA" id="ARBA00022692"/>
    </source>
</evidence>
<evidence type="ECO:0000256" key="9">
    <source>
        <dbReference type="ARBA" id="ARBA00022734"/>
    </source>
</evidence>
<reference evidence="23 24" key="1">
    <citation type="journal article" date="2018" name="Nat. Genet.">
        <title>The Rosa genome provides new insights in the design of modern roses.</title>
        <authorList>
            <person name="Bendahmane M."/>
        </authorList>
    </citation>
    <scope>NUCLEOTIDE SEQUENCE [LARGE SCALE GENOMIC DNA]</scope>
    <source>
        <strain evidence="24">cv. Old Blush</strain>
    </source>
</reference>
<protein>
    <recommendedName>
        <fullName evidence="2">non-specific serine/threonine protein kinase</fullName>
        <ecNumber evidence="2">2.7.11.1</ecNumber>
    </recommendedName>
</protein>
<keyword evidence="3" id="KW-1003">Cell membrane</keyword>
<dbReference type="Proteomes" id="UP000238479">
    <property type="component" value="Chromosome 2"/>
</dbReference>
<keyword evidence="24" id="KW-1185">Reference proteome</keyword>
<dbReference type="InterPro" id="IPR036426">
    <property type="entry name" value="Bulb-type_lectin_dom_sf"/>
</dbReference>
<keyword evidence="11 23" id="KW-0418">Kinase</keyword>
<comment type="caution">
    <text evidence="23">The sequence shown here is derived from an EMBL/GenBank/DDBJ whole genome shotgun (WGS) entry which is preliminary data.</text>
</comment>
<dbReference type="Gene3D" id="3.30.200.20">
    <property type="entry name" value="Phosphorylase Kinase, domain 1"/>
    <property type="match status" value="1"/>
</dbReference>
<dbReference type="PROSITE" id="PS50927">
    <property type="entry name" value="BULB_LECTIN"/>
    <property type="match status" value="1"/>
</dbReference>
<dbReference type="GO" id="GO:0005524">
    <property type="term" value="F:ATP binding"/>
    <property type="evidence" value="ECO:0007669"/>
    <property type="project" value="UniProtKB-KW"/>
</dbReference>
<comment type="subcellular location">
    <subcellularLocation>
        <location evidence="1">Cell membrane</location>
        <topology evidence="1">Single-pass type I membrane protein</topology>
    </subcellularLocation>
</comment>
<dbReference type="GO" id="GO:0106310">
    <property type="term" value="F:protein serine kinase activity"/>
    <property type="evidence" value="ECO:0007669"/>
    <property type="project" value="RHEA"/>
</dbReference>
<evidence type="ECO:0000256" key="6">
    <source>
        <dbReference type="ARBA" id="ARBA00022679"/>
    </source>
</evidence>
<evidence type="ECO:0000256" key="10">
    <source>
        <dbReference type="ARBA" id="ARBA00022741"/>
    </source>
</evidence>
<evidence type="ECO:0000256" key="16">
    <source>
        <dbReference type="ARBA" id="ARBA00023170"/>
    </source>
</evidence>
<dbReference type="Gene3D" id="3.50.4.10">
    <property type="entry name" value="Hepatocyte Growth Factor"/>
    <property type="match status" value="1"/>
</dbReference>
<evidence type="ECO:0000256" key="14">
    <source>
        <dbReference type="ARBA" id="ARBA00023136"/>
    </source>
</evidence>
<evidence type="ECO:0000256" key="5">
    <source>
        <dbReference type="ARBA" id="ARBA00022553"/>
    </source>
</evidence>
<dbReference type="GO" id="GO:0004674">
    <property type="term" value="F:protein serine/threonine kinase activity"/>
    <property type="evidence" value="ECO:0007669"/>
    <property type="project" value="UniProtKB-KW"/>
</dbReference>
<evidence type="ECO:0000313" key="23">
    <source>
        <dbReference type="EMBL" id="PRQ49966.1"/>
    </source>
</evidence>
<name>A0A2P6RU56_ROSCH</name>
<keyword evidence="17" id="KW-0325">Glycoprotein</keyword>
<dbReference type="PROSITE" id="PS50948">
    <property type="entry name" value="PAN"/>
    <property type="match status" value="1"/>
</dbReference>
<keyword evidence="13 20" id="KW-1133">Transmembrane helix</keyword>
<evidence type="ECO:0000256" key="8">
    <source>
        <dbReference type="ARBA" id="ARBA00022729"/>
    </source>
</evidence>
<dbReference type="InterPro" id="IPR001480">
    <property type="entry name" value="Bulb-type_lectin_dom"/>
</dbReference>
<evidence type="ECO:0000256" key="2">
    <source>
        <dbReference type="ARBA" id="ARBA00012513"/>
    </source>
</evidence>
<proteinExistence type="predicted"/>
<accession>A0A2P6RU56</accession>
<evidence type="ECO:0000256" key="20">
    <source>
        <dbReference type="SAM" id="Phobius"/>
    </source>
</evidence>
<keyword evidence="16" id="KW-0675">Receptor</keyword>
<dbReference type="EC" id="2.7.11.1" evidence="2"/>
<dbReference type="PANTHER" id="PTHR32444:SF247">
    <property type="entry name" value="OS01G0958200 PROTEIN"/>
    <property type="match status" value="1"/>
</dbReference>
<keyword evidence="5" id="KW-0597">Phosphoprotein</keyword>
<feature type="transmembrane region" description="Helical" evidence="20">
    <location>
        <begin position="444"/>
        <end position="464"/>
    </location>
</feature>
<dbReference type="STRING" id="74649.A0A2P6RU56"/>
<dbReference type="PANTHER" id="PTHR32444">
    <property type="entry name" value="BULB-TYPE LECTIN DOMAIN-CONTAINING PROTEIN"/>
    <property type="match status" value="1"/>
</dbReference>
<keyword evidence="9" id="KW-0430">Lectin</keyword>
<comment type="catalytic activity">
    <reaction evidence="19">
        <text>L-seryl-[protein] + ATP = O-phospho-L-seryl-[protein] + ADP + H(+)</text>
        <dbReference type="Rhea" id="RHEA:17989"/>
        <dbReference type="Rhea" id="RHEA-COMP:9863"/>
        <dbReference type="Rhea" id="RHEA-COMP:11604"/>
        <dbReference type="ChEBI" id="CHEBI:15378"/>
        <dbReference type="ChEBI" id="CHEBI:29999"/>
        <dbReference type="ChEBI" id="CHEBI:30616"/>
        <dbReference type="ChEBI" id="CHEBI:83421"/>
        <dbReference type="ChEBI" id="CHEBI:456216"/>
        <dbReference type="EC" id="2.7.11.1"/>
    </reaction>
</comment>
<comment type="catalytic activity">
    <reaction evidence="18">
        <text>L-threonyl-[protein] + ATP = O-phospho-L-threonyl-[protein] + ADP + H(+)</text>
        <dbReference type="Rhea" id="RHEA:46608"/>
        <dbReference type="Rhea" id="RHEA-COMP:11060"/>
        <dbReference type="Rhea" id="RHEA-COMP:11605"/>
        <dbReference type="ChEBI" id="CHEBI:15378"/>
        <dbReference type="ChEBI" id="CHEBI:30013"/>
        <dbReference type="ChEBI" id="CHEBI:30616"/>
        <dbReference type="ChEBI" id="CHEBI:61977"/>
        <dbReference type="ChEBI" id="CHEBI:456216"/>
        <dbReference type="EC" id="2.7.11.1"/>
    </reaction>
</comment>
<evidence type="ECO:0000256" key="11">
    <source>
        <dbReference type="ARBA" id="ARBA00022777"/>
    </source>
</evidence>
<keyword evidence="14 20" id="KW-0472">Membrane</keyword>
<evidence type="ECO:0000256" key="18">
    <source>
        <dbReference type="ARBA" id="ARBA00047899"/>
    </source>
</evidence>
<keyword evidence="15" id="KW-1015">Disulfide bond</keyword>
<sequence length="530" mass="59812">MDINKRNRFISSYFLLQLCIALRAYITMGSGSLSPGQFLLVHQKITSPRGIFELGFFTPGNSQNYYIGIWYKNVPNQIVVWVANRNQPIIDPTSSSFVLLENGNLTLNSPSMVAIWSTNSTSKGKNSTIAMLLDNGNFVIRDAFDSSDVIWQSFDHPTDTWLPGAKLGYNMLTKESLILTPWRNPENPVPSLNLLGSCILILSHLGLAWFVQSCWFRDMGAFQYSCFELRTLVFGGLARRMSTSFISCYIDIHGVNFSCSCSEEHSPLSSCCSRSQPTPLWPAINSKKRRRRASCAQTTQTRWSLQRCPSNLYLCGCLKGFEPKVAEDWKLEDHSEGCVRNAPFNCSDESNNTFIIMPHVLYPVNFESFAVANLDECKSACLRNCSCTAFAYDSQCLVWKGDLFNLRQLTSDGKLSKALHLRVAAFEKNQMIDSTDKKRRETTWIVIVVLSSFFGLLSFMMVFIRKKQSSEEMETDEDSLLLFKYKDLRRATHNFSQKIGEGAFGSVFKVTSLLGSAQFNPENIVSSISK</sequence>
<dbReference type="Gene3D" id="2.90.10.10">
    <property type="entry name" value="Bulb-type lectin domain"/>
    <property type="match status" value="1"/>
</dbReference>
<evidence type="ECO:0000256" key="17">
    <source>
        <dbReference type="ARBA" id="ARBA00023180"/>
    </source>
</evidence>
<dbReference type="InterPro" id="IPR003609">
    <property type="entry name" value="Pan_app"/>
</dbReference>
<organism evidence="23 24">
    <name type="scientific">Rosa chinensis</name>
    <name type="common">China rose</name>
    <dbReference type="NCBI Taxonomy" id="74649"/>
    <lineage>
        <taxon>Eukaryota</taxon>
        <taxon>Viridiplantae</taxon>
        <taxon>Streptophyta</taxon>
        <taxon>Embryophyta</taxon>
        <taxon>Tracheophyta</taxon>
        <taxon>Spermatophyta</taxon>
        <taxon>Magnoliopsida</taxon>
        <taxon>eudicotyledons</taxon>
        <taxon>Gunneridae</taxon>
        <taxon>Pentapetalae</taxon>
        <taxon>rosids</taxon>
        <taxon>fabids</taxon>
        <taxon>Rosales</taxon>
        <taxon>Rosaceae</taxon>
        <taxon>Rosoideae</taxon>
        <taxon>Rosoideae incertae sedis</taxon>
        <taxon>Rosa</taxon>
    </lineage>
</organism>
<dbReference type="SMART" id="SM00108">
    <property type="entry name" value="B_lectin"/>
    <property type="match status" value="1"/>
</dbReference>
<feature type="domain" description="Bulb-type lectin" evidence="21">
    <location>
        <begin position="30"/>
        <end position="153"/>
    </location>
</feature>
<dbReference type="SUPFAM" id="SSF57414">
    <property type="entry name" value="Hairpin loop containing domain-like"/>
    <property type="match status" value="1"/>
</dbReference>
<dbReference type="EMBL" id="PDCK01000040">
    <property type="protein sequence ID" value="PRQ49966.1"/>
    <property type="molecule type" value="Genomic_DNA"/>
</dbReference>
<evidence type="ECO:0000256" key="19">
    <source>
        <dbReference type="ARBA" id="ARBA00048679"/>
    </source>
</evidence>
<evidence type="ECO:0000256" key="13">
    <source>
        <dbReference type="ARBA" id="ARBA00022989"/>
    </source>
</evidence>
<dbReference type="Pfam" id="PF01453">
    <property type="entry name" value="B_lectin"/>
    <property type="match status" value="1"/>
</dbReference>
<keyword evidence="6 23" id="KW-0808">Transferase</keyword>
<dbReference type="AlphaFoldDB" id="A0A2P6RU56"/>
<dbReference type="Gramene" id="PRQ49966">
    <property type="protein sequence ID" value="PRQ49966"/>
    <property type="gene ID" value="RchiOBHm_Chr2g0127821"/>
</dbReference>
<evidence type="ECO:0000256" key="3">
    <source>
        <dbReference type="ARBA" id="ARBA00022475"/>
    </source>
</evidence>
<keyword evidence="4 23" id="KW-0723">Serine/threonine-protein kinase</keyword>
<evidence type="ECO:0000256" key="1">
    <source>
        <dbReference type="ARBA" id="ARBA00004251"/>
    </source>
</evidence>
<dbReference type="GO" id="GO:0005886">
    <property type="term" value="C:plasma membrane"/>
    <property type="evidence" value="ECO:0007669"/>
    <property type="project" value="UniProtKB-SubCell"/>
</dbReference>
<dbReference type="CDD" id="cd00028">
    <property type="entry name" value="B_lectin"/>
    <property type="match status" value="1"/>
</dbReference>
<dbReference type="GO" id="GO:0030246">
    <property type="term" value="F:carbohydrate binding"/>
    <property type="evidence" value="ECO:0007669"/>
    <property type="project" value="UniProtKB-KW"/>
</dbReference>
<evidence type="ECO:0000256" key="12">
    <source>
        <dbReference type="ARBA" id="ARBA00022840"/>
    </source>
</evidence>
<dbReference type="CDD" id="cd01098">
    <property type="entry name" value="PAN_AP_plant"/>
    <property type="match status" value="1"/>
</dbReference>
<evidence type="ECO:0000259" key="22">
    <source>
        <dbReference type="PROSITE" id="PS50948"/>
    </source>
</evidence>
<keyword evidence="8" id="KW-0732">Signal</keyword>
<evidence type="ECO:0000313" key="24">
    <source>
        <dbReference type="Proteomes" id="UP000238479"/>
    </source>
</evidence>
<dbReference type="SUPFAM" id="SSF51110">
    <property type="entry name" value="alpha-D-mannose-specific plant lectins"/>
    <property type="match status" value="1"/>
</dbReference>
<evidence type="ECO:0000256" key="4">
    <source>
        <dbReference type="ARBA" id="ARBA00022527"/>
    </source>
</evidence>
<keyword evidence="12" id="KW-0067">ATP-binding</keyword>
<dbReference type="FunFam" id="2.90.10.10:FF:000009">
    <property type="entry name" value="Receptor-like serine/threonine-protein kinase SD1-8"/>
    <property type="match status" value="1"/>
</dbReference>
<gene>
    <name evidence="23" type="ORF">RchiOBHm_Chr2g0127821</name>
</gene>
<dbReference type="Pfam" id="PF08276">
    <property type="entry name" value="PAN_2"/>
    <property type="match status" value="1"/>
</dbReference>
<feature type="domain" description="Apple" evidence="22">
    <location>
        <begin position="346"/>
        <end position="422"/>
    </location>
</feature>
<dbReference type="SMART" id="SM00473">
    <property type="entry name" value="PAN_AP"/>
    <property type="match status" value="1"/>
</dbReference>
<evidence type="ECO:0000256" key="15">
    <source>
        <dbReference type="ARBA" id="ARBA00023157"/>
    </source>
</evidence>
<keyword evidence="7 20" id="KW-0812">Transmembrane</keyword>